<accession>A0A2N5TKU9</accession>
<dbReference type="InterPro" id="IPR032675">
    <property type="entry name" value="LRR_dom_sf"/>
</dbReference>
<dbReference type="SUPFAM" id="SSF52047">
    <property type="entry name" value="RNI-like"/>
    <property type="match status" value="1"/>
</dbReference>
<sequence length="423" mass="47324">MSICLNPDDFTAIAQPGTLSSFFRGSLEEACNQDRMLKFLDLPEEIIGRVFSHLITPPLPWGHSAFRQTLVACTIGRLRLVCRAWADWLYEHHLYRVLSFENASRALAFIDLLGRRSNMLPRAKCQYLEVDYLWTDEDPPQISQLTQNEMIGSVILESLLGIFSDTIITLDLKFVDFFTLPSQTIQAIGRLKNLQNLRLDISQWPSGDSAFMEAHPACFDSLLTAARGLKSLQLALPVSLPRQPDLTAAAGIPAITHLKVDVDCVDPAALLDIAIALKPSLKSLSLGNCGEIDVKLLLPVFETLNQTLQGLFVTTTSYLTPILSLGFPNLRVLAIHGAFDSNFLRLNWTMFCQLSIEAFAITYVKMKNSPEYFTLDMFSPLLKEWIFMKTPPGYSPPPIYLNACEARHVKCISVGHEEVSLIM</sequence>
<dbReference type="Proteomes" id="UP000235392">
    <property type="component" value="Unassembled WGS sequence"/>
</dbReference>
<organism evidence="1 2">
    <name type="scientific">Puccinia coronata f. sp. avenae</name>
    <dbReference type="NCBI Taxonomy" id="200324"/>
    <lineage>
        <taxon>Eukaryota</taxon>
        <taxon>Fungi</taxon>
        <taxon>Dikarya</taxon>
        <taxon>Basidiomycota</taxon>
        <taxon>Pucciniomycotina</taxon>
        <taxon>Pucciniomycetes</taxon>
        <taxon>Pucciniales</taxon>
        <taxon>Pucciniaceae</taxon>
        <taxon>Puccinia</taxon>
    </lineage>
</organism>
<evidence type="ECO:0000313" key="1">
    <source>
        <dbReference type="EMBL" id="PLW26132.1"/>
    </source>
</evidence>
<name>A0A2N5TKU9_9BASI</name>
<comment type="caution">
    <text evidence="1">The sequence shown here is derived from an EMBL/GenBank/DDBJ whole genome shotgun (WGS) entry which is preliminary data.</text>
</comment>
<proteinExistence type="predicted"/>
<dbReference type="EMBL" id="PGCI01000482">
    <property type="protein sequence ID" value="PLW26132.1"/>
    <property type="molecule type" value="Genomic_DNA"/>
</dbReference>
<reference evidence="1 2" key="1">
    <citation type="submission" date="2017-11" db="EMBL/GenBank/DDBJ databases">
        <title>De novo assembly and phasing of dikaryotic genomes from two isolates of Puccinia coronata f. sp. avenae, the causal agent of oat crown rust.</title>
        <authorList>
            <person name="Miller M.E."/>
            <person name="Zhang Y."/>
            <person name="Omidvar V."/>
            <person name="Sperschneider J."/>
            <person name="Schwessinger B."/>
            <person name="Raley C."/>
            <person name="Palmer J.M."/>
            <person name="Garnica D."/>
            <person name="Upadhyaya N."/>
            <person name="Rathjen J."/>
            <person name="Taylor J.M."/>
            <person name="Park R.F."/>
            <person name="Dodds P.N."/>
            <person name="Hirsch C.D."/>
            <person name="Kianian S.F."/>
            <person name="Figueroa M."/>
        </authorList>
    </citation>
    <scope>NUCLEOTIDE SEQUENCE [LARGE SCALE GENOMIC DNA]</scope>
    <source>
        <strain evidence="1">12SD80</strain>
    </source>
</reference>
<protein>
    <submittedName>
        <fullName evidence="1">Uncharacterized protein</fullName>
    </submittedName>
</protein>
<evidence type="ECO:0000313" key="2">
    <source>
        <dbReference type="Proteomes" id="UP000235392"/>
    </source>
</evidence>
<dbReference type="SUPFAM" id="SSF81383">
    <property type="entry name" value="F-box domain"/>
    <property type="match status" value="1"/>
</dbReference>
<dbReference type="InterPro" id="IPR036047">
    <property type="entry name" value="F-box-like_dom_sf"/>
</dbReference>
<gene>
    <name evidence="1" type="ORF">PCASD_24686</name>
</gene>
<dbReference type="Gene3D" id="3.80.10.10">
    <property type="entry name" value="Ribonuclease Inhibitor"/>
    <property type="match status" value="1"/>
</dbReference>
<dbReference type="AlphaFoldDB" id="A0A2N5TKU9"/>